<sequence length="211" mass="22650">MFTLIDILNQNRIIPIIVIDKVEHAIPLAETLLKFGFTVLEITLRTSCALAAIEKISAALPEITVGAGTIVDEQQLAQARSAGIKFAVSPGLSETLVLAAKKLSLPYLPGIATASEALFAHELNIKHAKFFPAESMGGIKTLRAIAEVLPLNFCPTGGINVDNFLSYLNLPCVPCIGGTWIAPRKLISKAAFDEIALRAKEAQKIIKTSFN</sequence>
<protein>
    <submittedName>
        <fullName evidence="6">Bifunctional 4-hydroxy-2-oxoglutarate aldolase/2-dehydro-3-deoxy-phosphogluconate aldolase</fullName>
        <ecNumber evidence="6">4.1.2.14</ecNumber>
        <ecNumber evidence="6">4.1.3.16</ecNumber>
    </submittedName>
</protein>
<gene>
    <name evidence="6" type="primary">eda</name>
    <name evidence="6" type="ORF">CFE62_003890</name>
</gene>
<dbReference type="GO" id="GO:0008675">
    <property type="term" value="F:2-dehydro-3-deoxy-phosphogluconate aldolase activity"/>
    <property type="evidence" value="ECO:0007669"/>
    <property type="project" value="UniProtKB-EC"/>
</dbReference>
<accession>A0A370CHK3</accession>
<evidence type="ECO:0000256" key="1">
    <source>
        <dbReference type="ARBA" id="ARBA00004761"/>
    </source>
</evidence>
<dbReference type="InterPro" id="IPR013785">
    <property type="entry name" value="Aldolase_TIM"/>
</dbReference>
<evidence type="ECO:0000256" key="5">
    <source>
        <dbReference type="ARBA" id="ARBA00023277"/>
    </source>
</evidence>
<dbReference type="GO" id="GO:0008700">
    <property type="term" value="F:(R,S)-4-hydroxy-2-oxoglutarate aldolase activity"/>
    <property type="evidence" value="ECO:0007669"/>
    <property type="project" value="UniProtKB-EC"/>
</dbReference>
<dbReference type="Proteomes" id="UP000226429">
    <property type="component" value="Unassembled WGS sequence"/>
</dbReference>
<reference evidence="6 7" key="2">
    <citation type="journal article" date="2018" name="J. Invertebr. Pathol.">
        <title>'Candidatus Aquirickettsiella gammari' (Gammaproteobacteria: Legionellales: Coxiellaceae): A bacterial pathogen of the freshwater crustacean Gammarus fossarum (Malacostraca: Amphipoda).</title>
        <authorList>
            <person name="Bojko J."/>
            <person name="Dunn A.M."/>
            <person name="Stebbing P.D."/>
            <person name="van Aerle R."/>
            <person name="Bacela-Spychalska K."/>
            <person name="Bean T.P."/>
            <person name="Urrutia A."/>
            <person name="Stentiford G.D."/>
        </authorList>
    </citation>
    <scope>NUCLEOTIDE SEQUENCE [LARGE SCALE GENOMIC DNA]</scope>
    <source>
        <strain evidence="6">RA15029</strain>
    </source>
</reference>
<comment type="similarity">
    <text evidence="2">Belongs to the KHG/KDPG aldolase family.</text>
</comment>
<dbReference type="AlphaFoldDB" id="A0A370CHK3"/>
<keyword evidence="4 6" id="KW-0456">Lyase</keyword>
<evidence type="ECO:0000313" key="6">
    <source>
        <dbReference type="EMBL" id="RDH40378.1"/>
    </source>
</evidence>
<dbReference type="Gene3D" id="3.20.20.70">
    <property type="entry name" value="Aldolase class I"/>
    <property type="match status" value="1"/>
</dbReference>
<keyword evidence="5" id="KW-0119">Carbohydrate metabolism</keyword>
<evidence type="ECO:0000256" key="4">
    <source>
        <dbReference type="ARBA" id="ARBA00023239"/>
    </source>
</evidence>
<dbReference type="CDD" id="cd00452">
    <property type="entry name" value="KDPG_aldolase"/>
    <property type="match status" value="1"/>
</dbReference>
<dbReference type="PANTHER" id="PTHR30246:SF1">
    <property type="entry name" value="2-DEHYDRO-3-DEOXY-6-PHOSPHOGALACTONATE ALDOLASE-RELATED"/>
    <property type="match status" value="1"/>
</dbReference>
<comment type="subunit">
    <text evidence="3">Homotrimer.</text>
</comment>
<comment type="caution">
    <text evidence="6">The sequence shown here is derived from an EMBL/GenBank/DDBJ whole genome shotgun (WGS) entry which is preliminary data.</text>
</comment>
<reference evidence="6 7" key="1">
    <citation type="journal article" date="2017" name="Int. J. Syst. Evol. Microbiol.">
        <title>Aquarickettsiella crustaci n. gen. n. sp. (Gammaproteobacteria: Legionellales: Coxiellaceae); a bacterial pathogen of the freshwater crustacean: Gammarus fossarum (Malacostraca: Amphipoda).</title>
        <authorList>
            <person name="Bojko J."/>
            <person name="Dunn A.M."/>
            <person name="Stebbing P.D."/>
            <person name="Van Aerle R."/>
            <person name="Bacela-Spychalska K."/>
            <person name="Bean T.P."/>
            <person name="Stentiford G.D."/>
        </authorList>
    </citation>
    <scope>NUCLEOTIDE SEQUENCE [LARGE SCALE GENOMIC DNA]</scope>
    <source>
        <strain evidence="6">RA15029</strain>
    </source>
</reference>
<dbReference type="SUPFAM" id="SSF51569">
    <property type="entry name" value="Aldolase"/>
    <property type="match status" value="1"/>
</dbReference>
<organism evidence="6 7">
    <name type="scientific">Candidatus Aquirickettsiella gammari</name>
    <dbReference type="NCBI Taxonomy" id="2016198"/>
    <lineage>
        <taxon>Bacteria</taxon>
        <taxon>Pseudomonadati</taxon>
        <taxon>Pseudomonadota</taxon>
        <taxon>Gammaproteobacteria</taxon>
        <taxon>Legionellales</taxon>
        <taxon>Coxiellaceae</taxon>
        <taxon>Candidatus Aquirickettsiella</taxon>
    </lineage>
</organism>
<dbReference type="Pfam" id="PF01081">
    <property type="entry name" value="Aldolase"/>
    <property type="match status" value="1"/>
</dbReference>
<dbReference type="EMBL" id="NMOS02000009">
    <property type="protein sequence ID" value="RDH40378.1"/>
    <property type="molecule type" value="Genomic_DNA"/>
</dbReference>
<dbReference type="InterPro" id="IPR000887">
    <property type="entry name" value="Aldlse_KDPG_KHG"/>
</dbReference>
<comment type="pathway">
    <text evidence="1">Carbohydrate acid metabolism.</text>
</comment>
<dbReference type="EC" id="4.1.2.14" evidence="6"/>
<dbReference type="NCBIfam" id="TIGR01182">
    <property type="entry name" value="eda"/>
    <property type="match status" value="1"/>
</dbReference>
<proteinExistence type="inferred from homology"/>
<keyword evidence="7" id="KW-1185">Reference proteome</keyword>
<dbReference type="EC" id="4.1.3.16" evidence="6"/>
<evidence type="ECO:0000256" key="3">
    <source>
        <dbReference type="ARBA" id="ARBA00011233"/>
    </source>
</evidence>
<evidence type="ECO:0000256" key="2">
    <source>
        <dbReference type="ARBA" id="ARBA00006906"/>
    </source>
</evidence>
<evidence type="ECO:0000313" key="7">
    <source>
        <dbReference type="Proteomes" id="UP000226429"/>
    </source>
</evidence>
<dbReference type="PANTHER" id="PTHR30246">
    <property type="entry name" value="2-KETO-3-DEOXY-6-PHOSPHOGLUCONATE ALDOLASE"/>
    <property type="match status" value="1"/>
</dbReference>
<name>A0A370CHK3_9COXI</name>